<dbReference type="PANTHER" id="PTHR35861:SF1">
    <property type="entry name" value="PHAGE TAIL SHEATH PROTEIN"/>
    <property type="match status" value="1"/>
</dbReference>
<gene>
    <name evidence="4" type="ORF">AB0L16_19600</name>
</gene>
<accession>A0ABV3K0N3</accession>
<name>A0ABV3K0N3_STRON</name>
<feature type="domain" description="Tail sheath protein subtilisin-like" evidence="2">
    <location>
        <begin position="130"/>
        <end position="272"/>
    </location>
</feature>
<evidence type="ECO:0000313" key="5">
    <source>
        <dbReference type="Proteomes" id="UP001552594"/>
    </source>
</evidence>
<dbReference type="InterPro" id="IPR052042">
    <property type="entry name" value="Tail_sheath_structural"/>
</dbReference>
<dbReference type="InterPro" id="IPR020287">
    <property type="entry name" value="Tail_sheath_C"/>
</dbReference>
<dbReference type="Pfam" id="PF04984">
    <property type="entry name" value="Phage_sheath_1"/>
    <property type="match status" value="1"/>
</dbReference>
<dbReference type="EMBL" id="JBFAUK010000015">
    <property type="protein sequence ID" value="MEV5508639.1"/>
    <property type="molecule type" value="Genomic_DNA"/>
</dbReference>
<organism evidence="4 5">
    <name type="scientific">Streptomyces orinoci</name>
    <name type="common">Streptoverticillium orinoci</name>
    <dbReference type="NCBI Taxonomy" id="67339"/>
    <lineage>
        <taxon>Bacteria</taxon>
        <taxon>Bacillati</taxon>
        <taxon>Actinomycetota</taxon>
        <taxon>Actinomycetes</taxon>
        <taxon>Kitasatosporales</taxon>
        <taxon>Streptomycetaceae</taxon>
        <taxon>Streptomyces</taxon>
    </lineage>
</organism>
<feature type="domain" description="Tail sheath protein C-terminal" evidence="3">
    <location>
        <begin position="275"/>
        <end position="379"/>
    </location>
</feature>
<evidence type="ECO:0000256" key="1">
    <source>
        <dbReference type="ARBA" id="ARBA00008005"/>
    </source>
</evidence>
<comment type="similarity">
    <text evidence="1">Belongs to the myoviridae tail sheath protein family.</text>
</comment>
<dbReference type="InterPro" id="IPR035089">
    <property type="entry name" value="Phage_sheath_subtilisin"/>
</dbReference>
<dbReference type="Proteomes" id="UP001552594">
    <property type="component" value="Unassembled WGS sequence"/>
</dbReference>
<comment type="caution">
    <text evidence="4">The sequence shown here is derived from an EMBL/GenBank/DDBJ whole genome shotgun (WGS) entry which is preliminary data.</text>
</comment>
<proteinExistence type="inferred from homology"/>
<evidence type="ECO:0000313" key="4">
    <source>
        <dbReference type="EMBL" id="MEV5508639.1"/>
    </source>
</evidence>
<reference evidence="4 5" key="1">
    <citation type="submission" date="2024-06" db="EMBL/GenBank/DDBJ databases">
        <title>The Natural Products Discovery Center: Release of the First 8490 Sequenced Strains for Exploring Actinobacteria Biosynthetic Diversity.</title>
        <authorList>
            <person name="Kalkreuter E."/>
            <person name="Kautsar S.A."/>
            <person name="Yang D."/>
            <person name="Bader C.D."/>
            <person name="Teijaro C.N."/>
            <person name="Fluegel L."/>
            <person name="Davis C.M."/>
            <person name="Simpson J.R."/>
            <person name="Lauterbach L."/>
            <person name="Steele A.D."/>
            <person name="Gui C."/>
            <person name="Meng S."/>
            <person name="Li G."/>
            <person name="Viehrig K."/>
            <person name="Ye F."/>
            <person name="Su P."/>
            <person name="Kiefer A.F."/>
            <person name="Nichols A."/>
            <person name="Cepeda A.J."/>
            <person name="Yan W."/>
            <person name="Fan B."/>
            <person name="Jiang Y."/>
            <person name="Adhikari A."/>
            <person name="Zheng C.-J."/>
            <person name="Schuster L."/>
            <person name="Cowan T.M."/>
            <person name="Smanski M.J."/>
            <person name="Chevrette M.G."/>
            <person name="De Carvalho L.P.S."/>
            <person name="Shen B."/>
        </authorList>
    </citation>
    <scope>NUCLEOTIDE SEQUENCE [LARGE SCALE GENOMIC DNA]</scope>
    <source>
        <strain evidence="4 5">NPDC052347</strain>
    </source>
</reference>
<dbReference type="Pfam" id="PF17482">
    <property type="entry name" value="Phage_sheath_1C"/>
    <property type="match status" value="1"/>
</dbReference>
<evidence type="ECO:0000259" key="3">
    <source>
        <dbReference type="Pfam" id="PF17482"/>
    </source>
</evidence>
<dbReference type="Gene3D" id="3.40.50.11780">
    <property type="match status" value="1"/>
</dbReference>
<sequence>MAQESRTPGVYVDEVPGGARLITGVATSVAAFIGKTGKPANAPVLVRSYKQYTETFGAPSGSDYGYLADAVYGFFANGGASCYVVGVDNISADDIRGSATSRTGLAGLATEPTVTMVAAPDLAHTNYASERKSCQQAIAGHCKEMGNRMAILDLPVKTPPDRVADLLAGLKTDAAAYTAVYYPALEVPWLSPDARKETKRYAPPCGHVAGVWARVDDERGVHKAPANEVLAEVDGLEYEVSAARQGGLNDKGLNCIRTFPGRGVLVWGARTLAVDTEWQYLSVRRLVCYLEESIRLGSLWAVFEPNDERLWSGLRRNVTAFLTDLWRRGALQGQTPEQAFFVHCNEINNPERDRLAGRVTCDIGVAPVRPAEFVHFKVVQLTAQTGA</sequence>
<evidence type="ECO:0000259" key="2">
    <source>
        <dbReference type="Pfam" id="PF04984"/>
    </source>
</evidence>
<dbReference type="PANTHER" id="PTHR35861">
    <property type="match status" value="1"/>
</dbReference>
<dbReference type="RefSeq" id="WP_109279549.1">
    <property type="nucleotide sequence ID" value="NZ_JBFAUK010000015.1"/>
</dbReference>
<keyword evidence="5" id="KW-1185">Reference proteome</keyword>
<protein>
    <submittedName>
        <fullName evidence="4">Phage tail sheath C-terminal domain-containing protein</fullName>
    </submittedName>
</protein>